<evidence type="ECO:0000256" key="2">
    <source>
        <dbReference type="ARBA" id="ARBA00006333"/>
    </source>
</evidence>
<evidence type="ECO:0000256" key="1">
    <source>
        <dbReference type="ARBA" id="ARBA00001946"/>
    </source>
</evidence>
<dbReference type="SUPFAM" id="SSF48576">
    <property type="entry name" value="Terpenoid synthases"/>
    <property type="match status" value="1"/>
</dbReference>
<dbReference type="GO" id="GO:0046872">
    <property type="term" value="F:metal ion binding"/>
    <property type="evidence" value="ECO:0007669"/>
    <property type="project" value="UniProtKB-KW"/>
</dbReference>
<dbReference type="Gene3D" id="1.10.600.10">
    <property type="entry name" value="Farnesyl Diphosphate Synthase"/>
    <property type="match status" value="1"/>
</dbReference>
<sequence length="345" mass="39583">MVPPAIHATTRSDSEPAEFILPDFLSDCHYPLRVNAHYDAVFRVSEQWLFDEGRLVEPEITKFVGLRAGYLTAACYPDADASHLRVCSDFINWSWKVDDWLDEFNVDSALGIRECCISAFRDPINFQTDKTAGKMCKSFFSRFRETGGPGCVERFIHTTDLFFIAGAKEVDNRAKKYIHDLESYITFRRDTSGCKFCFVLIEYAAQIDLPDEVMSHPIMMATEDAANDHISWSNDVFSYNVEQSRHETHNLIAVLMHEQGLDLQGAVDYSGQMCKSAMRRFEDNRATLPSWGEEVDRQVAIYVQGLQDWIVANLHWSFESTRYFGKDGQAVKQDRIIKLLPKRPL</sequence>
<keyword evidence="3 6" id="KW-0479">Metal-binding</keyword>
<dbReference type="Pfam" id="PF19086">
    <property type="entry name" value="Terpene_syn_C_2"/>
    <property type="match status" value="1"/>
</dbReference>
<dbReference type="GO" id="GO:0010333">
    <property type="term" value="F:terpene synthase activity"/>
    <property type="evidence" value="ECO:0007669"/>
    <property type="project" value="InterPro"/>
</dbReference>
<gene>
    <name evidence="7" type="ORF">EV702DRAFT_1044251</name>
</gene>
<dbReference type="PANTHER" id="PTHR35201:SF4">
    <property type="entry name" value="BETA-PINACENE SYNTHASE-RELATED"/>
    <property type="match status" value="1"/>
</dbReference>
<dbReference type="GO" id="GO:0008299">
    <property type="term" value="P:isoprenoid biosynthetic process"/>
    <property type="evidence" value="ECO:0007669"/>
    <property type="project" value="UniProtKB-ARBA"/>
</dbReference>
<evidence type="ECO:0000256" key="4">
    <source>
        <dbReference type="ARBA" id="ARBA00022842"/>
    </source>
</evidence>
<comment type="caution">
    <text evidence="7">The sequence shown here is derived from an EMBL/GenBank/DDBJ whole genome shotgun (WGS) entry which is preliminary data.</text>
</comment>
<proteinExistence type="inferred from homology"/>
<dbReference type="InterPro" id="IPR034686">
    <property type="entry name" value="Terpene_cyclase-like_2"/>
</dbReference>
<dbReference type="SFLD" id="SFLDS00005">
    <property type="entry name" value="Isoprenoid_Synthase_Type_I"/>
    <property type="match status" value="1"/>
</dbReference>
<evidence type="ECO:0000256" key="3">
    <source>
        <dbReference type="ARBA" id="ARBA00022723"/>
    </source>
</evidence>
<evidence type="ECO:0000256" key="5">
    <source>
        <dbReference type="ARBA" id="ARBA00023239"/>
    </source>
</evidence>
<dbReference type="EC" id="4.2.3.-" evidence="6"/>
<dbReference type="OrthoDB" id="2861623at2759"/>
<name>A0A9P7D3F8_9AGAM</name>
<dbReference type="SFLD" id="SFLDG01020">
    <property type="entry name" value="Terpene_Cyclase_Like_2"/>
    <property type="match status" value="1"/>
</dbReference>
<protein>
    <recommendedName>
        <fullName evidence="6">Terpene synthase</fullName>
        <ecNumber evidence="6">4.2.3.-</ecNumber>
    </recommendedName>
</protein>
<evidence type="ECO:0000256" key="6">
    <source>
        <dbReference type="RuleBase" id="RU366034"/>
    </source>
</evidence>
<organism evidence="7 8">
    <name type="scientific">Suillus placidus</name>
    <dbReference type="NCBI Taxonomy" id="48579"/>
    <lineage>
        <taxon>Eukaryota</taxon>
        <taxon>Fungi</taxon>
        <taxon>Dikarya</taxon>
        <taxon>Basidiomycota</taxon>
        <taxon>Agaricomycotina</taxon>
        <taxon>Agaricomycetes</taxon>
        <taxon>Agaricomycetidae</taxon>
        <taxon>Boletales</taxon>
        <taxon>Suillineae</taxon>
        <taxon>Suillaceae</taxon>
        <taxon>Suillus</taxon>
    </lineage>
</organism>
<keyword evidence="5 6" id="KW-0456">Lyase</keyword>
<dbReference type="AlphaFoldDB" id="A0A9P7D3F8"/>
<keyword evidence="4 6" id="KW-0460">Magnesium</keyword>
<keyword evidence="8" id="KW-1185">Reference proteome</keyword>
<comment type="similarity">
    <text evidence="2 6">Belongs to the terpene synthase family.</text>
</comment>
<evidence type="ECO:0000313" key="8">
    <source>
        <dbReference type="Proteomes" id="UP000714275"/>
    </source>
</evidence>
<accession>A0A9P7D3F8</accession>
<dbReference type="Proteomes" id="UP000714275">
    <property type="component" value="Unassembled WGS sequence"/>
</dbReference>
<dbReference type="EMBL" id="JABBWD010000014">
    <property type="protein sequence ID" value="KAG1778815.1"/>
    <property type="molecule type" value="Genomic_DNA"/>
</dbReference>
<dbReference type="PANTHER" id="PTHR35201">
    <property type="entry name" value="TERPENE SYNTHASE"/>
    <property type="match status" value="1"/>
</dbReference>
<comment type="cofactor">
    <cofactor evidence="1 6">
        <name>Mg(2+)</name>
        <dbReference type="ChEBI" id="CHEBI:18420"/>
    </cofactor>
</comment>
<dbReference type="InterPro" id="IPR008949">
    <property type="entry name" value="Isoprenoid_synthase_dom_sf"/>
</dbReference>
<evidence type="ECO:0000313" key="7">
    <source>
        <dbReference type="EMBL" id="KAG1778815.1"/>
    </source>
</evidence>
<reference evidence="7" key="1">
    <citation type="journal article" date="2020" name="New Phytol.">
        <title>Comparative genomics reveals dynamic genome evolution in host specialist ectomycorrhizal fungi.</title>
        <authorList>
            <person name="Lofgren L.A."/>
            <person name="Nguyen N.H."/>
            <person name="Vilgalys R."/>
            <person name="Ruytinx J."/>
            <person name="Liao H.L."/>
            <person name="Branco S."/>
            <person name="Kuo A."/>
            <person name="LaButti K."/>
            <person name="Lipzen A."/>
            <person name="Andreopoulos W."/>
            <person name="Pangilinan J."/>
            <person name="Riley R."/>
            <person name="Hundley H."/>
            <person name="Na H."/>
            <person name="Barry K."/>
            <person name="Grigoriev I.V."/>
            <person name="Stajich J.E."/>
            <person name="Kennedy P.G."/>
        </authorList>
    </citation>
    <scope>NUCLEOTIDE SEQUENCE</scope>
    <source>
        <strain evidence="7">DOB743</strain>
    </source>
</reference>